<accession>A0A839EAE4</accession>
<dbReference type="GO" id="GO:0008199">
    <property type="term" value="F:ferric iron binding"/>
    <property type="evidence" value="ECO:0007669"/>
    <property type="project" value="InterPro"/>
</dbReference>
<dbReference type="EMBL" id="JACGWX010000001">
    <property type="protein sequence ID" value="MBA8846708.1"/>
    <property type="molecule type" value="Genomic_DNA"/>
</dbReference>
<dbReference type="AlphaFoldDB" id="A0A839EAE4"/>
<dbReference type="GO" id="GO:0003677">
    <property type="term" value="F:DNA binding"/>
    <property type="evidence" value="ECO:0007669"/>
    <property type="project" value="UniProtKB-KW"/>
</dbReference>
<gene>
    <name evidence="4" type="ORF">FHX53_000272</name>
</gene>
<dbReference type="InterPro" id="IPR008331">
    <property type="entry name" value="Ferritin_DPS_dom"/>
</dbReference>
<dbReference type="Proteomes" id="UP000585905">
    <property type="component" value="Unassembled WGS sequence"/>
</dbReference>
<dbReference type="PROSITE" id="PS00818">
    <property type="entry name" value="DPS_1"/>
    <property type="match status" value="1"/>
</dbReference>
<dbReference type="SUPFAM" id="SSF47240">
    <property type="entry name" value="Ferritin-like"/>
    <property type="match status" value="1"/>
</dbReference>
<dbReference type="InterPro" id="IPR009078">
    <property type="entry name" value="Ferritin-like_SF"/>
</dbReference>
<dbReference type="InterPro" id="IPR023188">
    <property type="entry name" value="DPS_DNA-bd_CS"/>
</dbReference>
<reference evidence="4 5" key="1">
    <citation type="submission" date="2020-07" db="EMBL/GenBank/DDBJ databases">
        <title>Sequencing the genomes of 1000 actinobacteria strains.</title>
        <authorList>
            <person name="Klenk H.-P."/>
        </authorList>
    </citation>
    <scope>NUCLEOTIDE SEQUENCE [LARGE SCALE GENOMIC DNA]</scope>
    <source>
        <strain evidence="4 5">DSM 19663</strain>
    </source>
</reference>
<evidence type="ECO:0000313" key="4">
    <source>
        <dbReference type="EMBL" id="MBA8846708.1"/>
    </source>
</evidence>
<evidence type="ECO:0000256" key="1">
    <source>
        <dbReference type="ARBA" id="ARBA00009497"/>
    </source>
</evidence>
<keyword evidence="4" id="KW-0238">DNA-binding</keyword>
<evidence type="ECO:0000313" key="5">
    <source>
        <dbReference type="Proteomes" id="UP000585905"/>
    </source>
</evidence>
<dbReference type="InterPro" id="IPR012347">
    <property type="entry name" value="Ferritin-like"/>
</dbReference>
<name>A0A839EAE4_9MICO</name>
<dbReference type="Pfam" id="PF00210">
    <property type="entry name" value="Ferritin"/>
    <property type="match status" value="1"/>
</dbReference>
<keyword evidence="5" id="KW-1185">Reference proteome</keyword>
<dbReference type="Gene3D" id="1.20.1260.10">
    <property type="match status" value="1"/>
</dbReference>
<dbReference type="PRINTS" id="PR01346">
    <property type="entry name" value="HELNAPAPROT"/>
</dbReference>
<dbReference type="PANTHER" id="PTHR42932">
    <property type="entry name" value="GENERAL STRESS PROTEIN 20U"/>
    <property type="match status" value="1"/>
</dbReference>
<dbReference type="RefSeq" id="WP_182489493.1">
    <property type="nucleotide sequence ID" value="NZ_BAAAOV010000002.1"/>
</dbReference>
<dbReference type="PANTHER" id="PTHR42932:SF2">
    <property type="entry name" value="DNA PROTECTION DURING STARVATION PROTEIN 1"/>
    <property type="match status" value="1"/>
</dbReference>
<comment type="similarity">
    <text evidence="1 2">Belongs to the Dps family.</text>
</comment>
<dbReference type="InterPro" id="IPR002177">
    <property type="entry name" value="DPS_DNA-bd"/>
</dbReference>
<proteinExistence type="inferred from homology"/>
<protein>
    <submittedName>
        <fullName evidence="4">Starvation-inducible DNA-binding protein</fullName>
    </submittedName>
</protein>
<dbReference type="GO" id="GO:0016722">
    <property type="term" value="F:oxidoreductase activity, acting on metal ions"/>
    <property type="evidence" value="ECO:0007669"/>
    <property type="project" value="InterPro"/>
</dbReference>
<feature type="domain" description="Ferritin/DPS" evidence="3">
    <location>
        <begin position="30"/>
        <end position="160"/>
    </location>
</feature>
<sequence length="162" mass="17474">MTDVTSAPEATTDADMISGVSQYLEPVVIDLNALALEGKQAHWHVRGRNFIGVHELLDTLVEHAREYGDTAAERIVALGLPLDARTETIAKKTSVPPVRAGFAQSDEFIADVIAGIDAALVSLRAAIEGLEEIDPVSQDLAIAITADLEKDRWFLFSHIAEA</sequence>
<evidence type="ECO:0000259" key="3">
    <source>
        <dbReference type="Pfam" id="PF00210"/>
    </source>
</evidence>
<evidence type="ECO:0000256" key="2">
    <source>
        <dbReference type="RuleBase" id="RU003875"/>
    </source>
</evidence>
<dbReference type="CDD" id="cd01043">
    <property type="entry name" value="DPS"/>
    <property type="match status" value="1"/>
</dbReference>
<organism evidence="4 5">
    <name type="scientific">Microcella alkalica</name>
    <dbReference type="NCBI Taxonomy" id="355930"/>
    <lineage>
        <taxon>Bacteria</taxon>
        <taxon>Bacillati</taxon>
        <taxon>Actinomycetota</taxon>
        <taxon>Actinomycetes</taxon>
        <taxon>Micrococcales</taxon>
        <taxon>Microbacteriaceae</taxon>
        <taxon>Microcella</taxon>
    </lineage>
</organism>
<dbReference type="PIRSF" id="PIRSF005900">
    <property type="entry name" value="Dps"/>
    <property type="match status" value="1"/>
</dbReference>
<comment type="caution">
    <text evidence="4">The sequence shown here is derived from an EMBL/GenBank/DDBJ whole genome shotgun (WGS) entry which is preliminary data.</text>
</comment>